<protein>
    <submittedName>
        <fullName evidence="2">Uncharacterized protein</fullName>
    </submittedName>
</protein>
<proteinExistence type="predicted"/>
<reference evidence="2" key="1">
    <citation type="submission" date="2020-08" db="EMBL/GenBank/DDBJ databases">
        <title>Genome sequencing and assembly of the red palm weevil Rhynchophorus ferrugineus.</title>
        <authorList>
            <person name="Dias G.B."/>
            <person name="Bergman C.M."/>
            <person name="Manee M."/>
        </authorList>
    </citation>
    <scope>NUCLEOTIDE SEQUENCE</scope>
    <source>
        <strain evidence="2">AA-2017</strain>
        <tissue evidence="2">Whole larva</tissue>
    </source>
</reference>
<accession>A0A834I5V9</accession>
<evidence type="ECO:0000313" key="2">
    <source>
        <dbReference type="EMBL" id="KAF7267612.1"/>
    </source>
</evidence>
<feature type="region of interest" description="Disordered" evidence="1">
    <location>
        <begin position="1"/>
        <end position="36"/>
    </location>
</feature>
<comment type="caution">
    <text evidence="2">The sequence shown here is derived from an EMBL/GenBank/DDBJ whole genome shotgun (WGS) entry which is preliminary data.</text>
</comment>
<dbReference type="Proteomes" id="UP000625711">
    <property type="component" value="Unassembled WGS sequence"/>
</dbReference>
<gene>
    <name evidence="2" type="ORF">GWI33_019105</name>
</gene>
<dbReference type="AlphaFoldDB" id="A0A834I5V9"/>
<dbReference type="EMBL" id="JAACXV010014401">
    <property type="protein sequence ID" value="KAF7267612.1"/>
    <property type="molecule type" value="Genomic_DNA"/>
</dbReference>
<name>A0A834I5V9_RHYFE</name>
<evidence type="ECO:0000313" key="3">
    <source>
        <dbReference type="Proteomes" id="UP000625711"/>
    </source>
</evidence>
<keyword evidence="3" id="KW-1185">Reference proteome</keyword>
<organism evidence="2 3">
    <name type="scientific">Rhynchophorus ferrugineus</name>
    <name type="common">Red palm weevil</name>
    <name type="synonym">Curculio ferrugineus</name>
    <dbReference type="NCBI Taxonomy" id="354439"/>
    <lineage>
        <taxon>Eukaryota</taxon>
        <taxon>Metazoa</taxon>
        <taxon>Ecdysozoa</taxon>
        <taxon>Arthropoda</taxon>
        <taxon>Hexapoda</taxon>
        <taxon>Insecta</taxon>
        <taxon>Pterygota</taxon>
        <taxon>Neoptera</taxon>
        <taxon>Endopterygota</taxon>
        <taxon>Coleoptera</taxon>
        <taxon>Polyphaga</taxon>
        <taxon>Cucujiformia</taxon>
        <taxon>Curculionidae</taxon>
        <taxon>Dryophthorinae</taxon>
        <taxon>Rhynchophorus</taxon>
    </lineage>
</organism>
<sequence>MDGERNGNGRAEFASRLKPATRPGSRERQEEEGVDDAAINPAYLEWNGENETSLTGGVVAFDLLLLLALNTAPSSDEIAFDRRRQQLS</sequence>
<evidence type="ECO:0000256" key="1">
    <source>
        <dbReference type="SAM" id="MobiDB-lite"/>
    </source>
</evidence>